<evidence type="ECO:0000256" key="3">
    <source>
        <dbReference type="ARBA" id="ARBA00023125"/>
    </source>
</evidence>
<dbReference type="HAMAP" id="MF_00513">
    <property type="entry name" value="HTH_type_ArgP"/>
    <property type="match status" value="1"/>
</dbReference>
<dbReference type="GeneID" id="95570307"/>
<dbReference type="Pfam" id="PF00126">
    <property type="entry name" value="HTH_1"/>
    <property type="match status" value="1"/>
</dbReference>
<dbReference type="CDD" id="cd08428">
    <property type="entry name" value="PBP2_IciA_ArgP"/>
    <property type="match status" value="1"/>
</dbReference>
<evidence type="ECO:0000256" key="4">
    <source>
        <dbReference type="ARBA" id="ARBA00023163"/>
    </source>
</evidence>
<dbReference type="EMBL" id="AEVT01000087">
    <property type="protein sequence ID" value="EGA69245.1"/>
    <property type="molecule type" value="Genomic_DNA"/>
</dbReference>
<dbReference type="eggNOG" id="COG0583">
    <property type="taxonomic scope" value="Bacteria"/>
</dbReference>
<sequence length="298" mass="33865">MRGLDYKWLEALESVMSQGSFERAANELCLSQSAVSQRIKQLEAFLAKPVLIREKPLRLTTTGKKLLGFYHRVQLLEREALPELTNQEAERPVQVFIATNADSLATWLLPALAPVMKQKRVELSLSVDLEDRTLEKLRKGEVTGAISWESEPMPSCQSEYLGRMDYVCVANPEFAEQYFPDGVTRESLKYAPAVSFDHYDEMHKTFLKQHFNLSPDSIVHHRVASSEAFVNLALLGGAYCLIPKLQISKELEQGHLVDLIPGFMLSFKIYWHHWQLESGLLKQVTQAIVDYSGDNLPK</sequence>
<dbReference type="InterPro" id="IPR023490">
    <property type="entry name" value="ArgP_gammaproteobact"/>
</dbReference>
<dbReference type="InterPro" id="IPR017685">
    <property type="entry name" value="ArgP"/>
</dbReference>
<dbReference type="SUPFAM" id="SSF46785">
    <property type="entry name" value="Winged helix' DNA-binding domain"/>
    <property type="match status" value="1"/>
</dbReference>
<dbReference type="InterPro" id="IPR000847">
    <property type="entry name" value="LysR_HTH_N"/>
</dbReference>
<keyword evidence="2 5" id="KW-0805">Transcription regulation</keyword>
<dbReference type="GO" id="GO:0003700">
    <property type="term" value="F:DNA-binding transcription factor activity"/>
    <property type="evidence" value="ECO:0007669"/>
    <property type="project" value="UniProtKB-UniRule"/>
</dbReference>
<dbReference type="InterPro" id="IPR036388">
    <property type="entry name" value="WH-like_DNA-bd_sf"/>
</dbReference>
<dbReference type="Proteomes" id="UP000006228">
    <property type="component" value="Unassembled WGS sequence"/>
</dbReference>
<name>E8M9Q4_PHOS4</name>
<dbReference type="OrthoDB" id="3252676at2"/>
<dbReference type="InterPro" id="IPR036390">
    <property type="entry name" value="WH_DNA-bd_sf"/>
</dbReference>
<dbReference type="NCBIfam" id="NF009888">
    <property type="entry name" value="PRK13348.1"/>
    <property type="match status" value="1"/>
</dbReference>
<comment type="caution">
    <text evidence="7">The sequence shown here is derived from an EMBL/GenBank/DDBJ whole genome shotgun (WGS) entry which is preliminary data.</text>
</comment>
<dbReference type="Gene3D" id="3.40.190.290">
    <property type="match status" value="1"/>
</dbReference>
<dbReference type="AlphaFoldDB" id="E8M9Q4"/>
<evidence type="ECO:0000259" key="6">
    <source>
        <dbReference type="PROSITE" id="PS50931"/>
    </source>
</evidence>
<feature type="domain" description="HTH lysR-type" evidence="6">
    <location>
        <begin position="4"/>
        <end position="60"/>
    </location>
</feature>
<comment type="function">
    <text evidence="5">Controls the transcription of genes involved in arginine and lysine metabolism.</text>
</comment>
<evidence type="ECO:0000256" key="1">
    <source>
        <dbReference type="ARBA" id="ARBA00009437"/>
    </source>
</evidence>
<evidence type="ECO:0000313" key="8">
    <source>
        <dbReference type="Proteomes" id="UP000006228"/>
    </source>
</evidence>
<dbReference type="InterPro" id="IPR050176">
    <property type="entry name" value="LTTR"/>
</dbReference>
<organism evidence="7 8">
    <name type="scientific">Vibrio sinaloensis DSM 21326</name>
    <dbReference type="NCBI Taxonomy" id="945550"/>
    <lineage>
        <taxon>Bacteria</taxon>
        <taxon>Pseudomonadati</taxon>
        <taxon>Pseudomonadota</taxon>
        <taxon>Gammaproteobacteria</taxon>
        <taxon>Vibrionales</taxon>
        <taxon>Vibrionaceae</taxon>
        <taxon>Vibrio</taxon>
        <taxon>Vibrio oreintalis group</taxon>
    </lineage>
</organism>
<dbReference type="Pfam" id="PF03466">
    <property type="entry name" value="LysR_substrate"/>
    <property type="match status" value="1"/>
</dbReference>
<dbReference type="NCBIfam" id="NF002964">
    <property type="entry name" value="PRK03635.1"/>
    <property type="match status" value="1"/>
</dbReference>
<keyword evidence="4 5" id="KW-0804">Transcription</keyword>
<gene>
    <name evidence="5" type="primary">argP</name>
    <name evidence="7" type="ORF">VISI1226_02547</name>
</gene>
<protein>
    <recommendedName>
        <fullName evidence="5">HTH-type transcriptional regulator ArgP</fullName>
    </recommendedName>
</protein>
<dbReference type="Gene3D" id="1.10.10.10">
    <property type="entry name" value="Winged helix-like DNA-binding domain superfamily/Winged helix DNA-binding domain"/>
    <property type="match status" value="1"/>
</dbReference>
<dbReference type="NCBIfam" id="TIGR03298">
    <property type="entry name" value="argP"/>
    <property type="match status" value="1"/>
</dbReference>
<dbReference type="PANTHER" id="PTHR30579:SF2">
    <property type="entry name" value="HTH-TYPE TRANSCRIPTIONAL REGULATOR ARGP"/>
    <property type="match status" value="1"/>
</dbReference>
<dbReference type="InterPro" id="IPR005119">
    <property type="entry name" value="LysR_subst-bd"/>
</dbReference>
<reference evidence="7 8" key="1">
    <citation type="journal article" date="2012" name="Int. J. Syst. Evol. Microbiol.">
        <title>Vibrio caribbeanicus sp. nov., isolated from the marine sponge Scleritoderma cyanea.</title>
        <authorList>
            <person name="Hoffmann M."/>
            <person name="Monday S.R."/>
            <person name="Allard M.W."/>
            <person name="Strain E.A."/>
            <person name="Whittaker P."/>
            <person name="Naum M."/>
            <person name="McCarthy P.J."/>
            <person name="Lopez J.V."/>
            <person name="Fischer M."/>
            <person name="Brown E.W."/>
        </authorList>
    </citation>
    <scope>NUCLEOTIDE SEQUENCE [LARGE SCALE GENOMIC DNA]</scope>
    <source>
        <strain evidence="8">DSMZ 21326</strain>
    </source>
</reference>
<evidence type="ECO:0000256" key="2">
    <source>
        <dbReference type="ARBA" id="ARBA00023015"/>
    </source>
</evidence>
<dbReference type="GO" id="GO:0003677">
    <property type="term" value="F:DNA binding"/>
    <property type="evidence" value="ECO:0007669"/>
    <property type="project" value="UniProtKB-UniRule"/>
</dbReference>
<evidence type="ECO:0000256" key="5">
    <source>
        <dbReference type="HAMAP-Rule" id="MF_00513"/>
    </source>
</evidence>
<evidence type="ECO:0000313" key="7">
    <source>
        <dbReference type="EMBL" id="EGA69245.1"/>
    </source>
</evidence>
<dbReference type="PROSITE" id="PS50931">
    <property type="entry name" value="HTH_LYSR"/>
    <property type="match status" value="1"/>
</dbReference>
<dbReference type="PRINTS" id="PR00039">
    <property type="entry name" value="HTHLYSR"/>
</dbReference>
<accession>E8M9Q4</accession>
<comment type="subunit">
    <text evidence="5">Homodimer.</text>
</comment>
<dbReference type="RefSeq" id="WP_008078771.1">
    <property type="nucleotide sequence ID" value="NZ_AEVT01000087.1"/>
</dbReference>
<comment type="similarity">
    <text evidence="1 5">Belongs to the LysR transcriptional regulatory family.</text>
</comment>
<proteinExistence type="inferred from homology"/>
<keyword evidence="3 5" id="KW-0238">DNA-binding</keyword>
<dbReference type="PANTHER" id="PTHR30579">
    <property type="entry name" value="TRANSCRIPTIONAL REGULATOR"/>
    <property type="match status" value="1"/>
</dbReference>
<dbReference type="SUPFAM" id="SSF53850">
    <property type="entry name" value="Periplasmic binding protein-like II"/>
    <property type="match status" value="1"/>
</dbReference>